<dbReference type="PANTHER" id="PTHR35010:SF2">
    <property type="entry name" value="BLL4672 PROTEIN"/>
    <property type="match status" value="1"/>
</dbReference>
<organism evidence="2 3">
    <name type="scientific">Brachybacterium paraconglomeratum</name>
    <dbReference type="NCBI Taxonomy" id="173362"/>
    <lineage>
        <taxon>Bacteria</taxon>
        <taxon>Bacillati</taxon>
        <taxon>Actinomycetota</taxon>
        <taxon>Actinomycetes</taxon>
        <taxon>Micrococcales</taxon>
        <taxon>Dermabacteraceae</taxon>
        <taxon>Brachybacterium</taxon>
    </lineage>
</organism>
<protein>
    <recommendedName>
        <fullName evidence="1">MmyB-like transcription regulator ligand binding domain-containing protein</fullName>
    </recommendedName>
</protein>
<dbReference type="PANTHER" id="PTHR35010">
    <property type="entry name" value="BLL4672 PROTEIN-RELATED"/>
    <property type="match status" value="1"/>
</dbReference>
<accession>A0A921GU12</accession>
<dbReference type="EMBL" id="DYWO01000458">
    <property type="protein sequence ID" value="HJF51133.1"/>
    <property type="molecule type" value="Genomic_DNA"/>
</dbReference>
<sequence length="154" mass="16764">MDYYTRIEKGELTGVSDTSAPNLTSFVFLDPAATRFYDDLDGAAATCVKILRAQAGATPHDKQLSQLVGELTTRSEDFSARWAAHDVGVHRAGTKILHHHEVGEPTLDFEELALDSEPSIALSAYIAEPTAPTAERLQLLAAWNAADATELRRI</sequence>
<reference evidence="2" key="1">
    <citation type="journal article" date="2021" name="PeerJ">
        <title>Extensive microbial diversity within the chicken gut microbiome revealed by metagenomics and culture.</title>
        <authorList>
            <person name="Gilroy R."/>
            <person name="Ravi A."/>
            <person name="Getino M."/>
            <person name="Pursley I."/>
            <person name="Horton D.L."/>
            <person name="Alikhan N.F."/>
            <person name="Baker D."/>
            <person name="Gharbi K."/>
            <person name="Hall N."/>
            <person name="Watson M."/>
            <person name="Adriaenssens E.M."/>
            <person name="Foster-Nyarko E."/>
            <person name="Jarju S."/>
            <person name="Secka A."/>
            <person name="Antonio M."/>
            <person name="Oren A."/>
            <person name="Chaudhuri R.R."/>
            <person name="La Ragione R."/>
            <person name="Hildebrand F."/>
            <person name="Pallen M.J."/>
        </authorList>
    </citation>
    <scope>NUCLEOTIDE SEQUENCE</scope>
    <source>
        <strain evidence="2">1647</strain>
    </source>
</reference>
<evidence type="ECO:0000313" key="2">
    <source>
        <dbReference type="EMBL" id="HJF51133.1"/>
    </source>
</evidence>
<comment type="caution">
    <text evidence="2">The sequence shown here is derived from an EMBL/GenBank/DDBJ whole genome shotgun (WGS) entry which is preliminary data.</text>
</comment>
<reference evidence="2" key="2">
    <citation type="submission" date="2021-09" db="EMBL/GenBank/DDBJ databases">
        <authorList>
            <person name="Gilroy R."/>
        </authorList>
    </citation>
    <scope>NUCLEOTIDE SEQUENCE</scope>
    <source>
        <strain evidence="2">1647</strain>
    </source>
</reference>
<dbReference type="InterPro" id="IPR041413">
    <property type="entry name" value="MLTR_LBD"/>
</dbReference>
<dbReference type="Pfam" id="PF17765">
    <property type="entry name" value="MLTR_LBD"/>
    <property type="match status" value="1"/>
</dbReference>
<gene>
    <name evidence="2" type="ORF">K8W24_15325</name>
</gene>
<dbReference type="Gene3D" id="3.30.450.180">
    <property type="match status" value="1"/>
</dbReference>
<name>A0A921GU12_9MICO</name>
<evidence type="ECO:0000259" key="1">
    <source>
        <dbReference type="Pfam" id="PF17765"/>
    </source>
</evidence>
<dbReference type="Proteomes" id="UP000775129">
    <property type="component" value="Unassembled WGS sequence"/>
</dbReference>
<proteinExistence type="predicted"/>
<dbReference type="AlphaFoldDB" id="A0A921GU12"/>
<feature type="domain" description="MmyB-like transcription regulator ligand binding" evidence="1">
    <location>
        <begin position="17"/>
        <end position="140"/>
    </location>
</feature>
<evidence type="ECO:0000313" key="3">
    <source>
        <dbReference type="Proteomes" id="UP000775129"/>
    </source>
</evidence>